<name>A0A5C6E2T4_9BACT</name>
<dbReference type="AlphaFoldDB" id="A0A5C6E2T4"/>
<reference evidence="1 2" key="1">
    <citation type="submission" date="2019-02" db="EMBL/GenBank/DDBJ databases">
        <title>Deep-cultivation of Planctomycetes and their phenomic and genomic characterization uncovers novel biology.</title>
        <authorList>
            <person name="Wiegand S."/>
            <person name="Jogler M."/>
            <person name="Boedeker C."/>
            <person name="Pinto D."/>
            <person name="Vollmers J."/>
            <person name="Rivas-Marin E."/>
            <person name="Kohn T."/>
            <person name="Peeters S.H."/>
            <person name="Heuer A."/>
            <person name="Rast P."/>
            <person name="Oberbeckmann S."/>
            <person name="Bunk B."/>
            <person name="Jeske O."/>
            <person name="Meyerdierks A."/>
            <person name="Storesund J.E."/>
            <person name="Kallscheuer N."/>
            <person name="Luecker S."/>
            <person name="Lage O.M."/>
            <person name="Pohl T."/>
            <person name="Merkel B.J."/>
            <person name="Hornburger P."/>
            <person name="Mueller R.-W."/>
            <person name="Bruemmer F."/>
            <person name="Labrenz M."/>
            <person name="Spormann A.M."/>
            <person name="Op Den Camp H."/>
            <person name="Overmann J."/>
            <person name="Amann R."/>
            <person name="Jetten M.S.M."/>
            <person name="Mascher T."/>
            <person name="Medema M.H."/>
            <person name="Devos D.P."/>
            <person name="Kaster A.-K."/>
            <person name="Ovreas L."/>
            <person name="Rohde M."/>
            <person name="Galperin M.Y."/>
            <person name="Jogler C."/>
        </authorList>
    </citation>
    <scope>NUCLEOTIDE SEQUENCE [LARGE SCALE GENOMIC DNA]</scope>
    <source>
        <strain evidence="1 2">Poly51</strain>
    </source>
</reference>
<proteinExistence type="predicted"/>
<evidence type="ECO:0000313" key="1">
    <source>
        <dbReference type="EMBL" id="TWU41696.1"/>
    </source>
</evidence>
<comment type="caution">
    <text evidence="1">The sequence shown here is derived from an EMBL/GenBank/DDBJ whole genome shotgun (WGS) entry which is preliminary data.</text>
</comment>
<organism evidence="1 2">
    <name type="scientific">Rubripirellula tenax</name>
    <dbReference type="NCBI Taxonomy" id="2528015"/>
    <lineage>
        <taxon>Bacteria</taxon>
        <taxon>Pseudomonadati</taxon>
        <taxon>Planctomycetota</taxon>
        <taxon>Planctomycetia</taxon>
        <taxon>Pirellulales</taxon>
        <taxon>Pirellulaceae</taxon>
        <taxon>Rubripirellula</taxon>
    </lineage>
</organism>
<gene>
    <name evidence="1" type="ORF">Poly51_63780</name>
</gene>
<keyword evidence="2" id="KW-1185">Reference proteome</keyword>
<evidence type="ECO:0000313" key="2">
    <source>
        <dbReference type="Proteomes" id="UP000318288"/>
    </source>
</evidence>
<accession>A0A5C6E2T4</accession>
<protein>
    <submittedName>
        <fullName evidence="1">Uncharacterized protein</fullName>
    </submittedName>
</protein>
<dbReference type="EMBL" id="SJPW01000029">
    <property type="protein sequence ID" value="TWU41696.1"/>
    <property type="molecule type" value="Genomic_DNA"/>
</dbReference>
<sequence length="60" mass="6708">MTTLLPWTKSSTKPPDYVTALHDPAFCSLHAFPLSLTLSAERRTRLMPYLLNATTVTDNT</sequence>
<dbReference type="Proteomes" id="UP000318288">
    <property type="component" value="Unassembled WGS sequence"/>
</dbReference>